<evidence type="ECO:0000313" key="1">
    <source>
        <dbReference type="EMBL" id="QHT03422.1"/>
    </source>
</evidence>
<name>A0A6C0CGX9_9ZZZZ</name>
<sequence>MPQDKFWPSLPSPVPQKVIFSTILSHTVFHTSVKDGILTPDIVDCNKFGLVL</sequence>
<proteinExistence type="predicted"/>
<protein>
    <submittedName>
        <fullName evidence="1">Uncharacterized protein</fullName>
    </submittedName>
</protein>
<dbReference type="EMBL" id="MN739411">
    <property type="protein sequence ID" value="QHT03422.1"/>
    <property type="molecule type" value="Genomic_DNA"/>
</dbReference>
<dbReference type="AlphaFoldDB" id="A0A6C0CGX9"/>
<accession>A0A6C0CGX9</accession>
<organism evidence="1">
    <name type="scientific">viral metagenome</name>
    <dbReference type="NCBI Taxonomy" id="1070528"/>
    <lineage>
        <taxon>unclassified sequences</taxon>
        <taxon>metagenomes</taxon>
        <taxon>organismal metagenomes</taxon>
    </lineage>
</organism>
<reference evidence="1" key="1">
    <citation type="journal article" date="2020" name="Nature">
        <title>Giant virus diversity and host interactions through global metagenomics.</title>
        <authorList>
            <person name="Schulz F."/>
            <person name="Roux S."/>
            <person name="Paez-Espino D."/>
            <person name="Jungbluth S."/>
            <person name="Walsh D.A."/>
            <person name="Denef V.J."/>
            <person name="McMahon K.D."/>
            <person name="Konstantinidis K.T."/>
            <person name="Eloe-Fadrosh E.A."/>
            <person name="Kyrpides N.C."/>
            <person name="Woyke T."/>
        </authorList>
    </citation>
    <scope>NUCLEOTIDE SEQUENCE</scope>
    <source>
        <strain evidence="1">GVMAG-M-3300021079-18</strain>
    </source>
</reference>